<keyword evidence="14" id="KW-0732">Signal</keyword>
<dbReference type="InterPro" id="IPR012910">
    <property type="entry name" value="Plug_dom"/>
</dbReference>
<evidence type="ECO:0000256" key="14">
    <source>
        <dbReference type="SAM" id="SignalP"/>
    </source>
</evidence>
<keyword evidence="18" id="KW-1185">Reference proteome</keyword>
<organism evidence="17 18">
    <name type="scientific">Pseudoduganella albidiflava</name>
    <dbReference type="NCBI Taxonomy" id="321983"/>
    <lineage>
        <taxon>Bacteria</taxon>
        <taxon>Pseudomonadati</taxon>
        <taxon>Pseudomonadota</taxon>
        <taxon>Betaproteobacteria</taxon>
        <taxon>Burkholderiales</taxon>
        <taxon>Oxalobacteraceae</taxon>
        <taxon>Telluria group</taxon>
        <taxon>Pseudoduganella</taxon>
    </lineage>
</organism>
<evidence type="ECO:0000256" key="8">
    <source>
        <dbReference type="ARBA" id="ARBA00023077"/>
    </source>
</evidence>
<evidence type="ECO:0000259" key="16">
    <source>
        <dbReference type="Pfam" id="PF07715"/>
    </source>
</evidence>
<evidence type="ECO:0000256" key="13">
    <source>
        <dbReference type="SAM" id="MobiDB-lite"/>
    </source>
</evidence>
<evidence type="ECO:0000256" key="12">
    <source>
        <dbReference type="RuleBase" id="RU003357"/>
    </source>
</evidence>
<dbReference type="PANTHER" id="PTHR32552">
    <property type="entry name" value="FERRICHROME IRON RECEPTOR-RELATED"/>
    <property type="match status" value="1"/>
</dbReference>
<dbReference type="PANTHER" id="PTHR32552:SF81">
    <property type="entry name" value="TONB-DEPENDENT OUTER MEMBRANE RECEPTOR"/>
    <property type="match status" value="1"/>
</dbReference>
<keyword evidence="2 11" id="KW-0813">Transport</keyword>
<protein>
    <submittedName>
        <fullName evidence="17">TonB-dependent receptor</fullName>
    </submittedName>
</protein>
<evidence type="ECO:0000256" key="11">
    <source>
        <dbReference type="PROSITE-ProRule" id="PRU01360"/>
    </source>
</evidence>
<feature type="domain" description="TonB-dependent receptor plug" evidence="16">
    <location>
        <begin position="69"/>
        <end position="177"/>
    </location>
</feature>
<gene>
    <name evidence="17" type="ORF">EYF70_26220</name>
</gene>
<evidence type="ECO:0000259" key="15">
    <source>
        <dbReference type="Pfam" id="PF00593"/>
    </source>
</evidence>
<proteinExistence type="inferred from homology"/>
<evidence type="ECO:0000256" key="3">
    <source>
        <dbReference type="ARBA" id="ARBA00022452"/>
    </source>
</evidence>
<feature type="compositionally biased region" description="Polar residues" evidence="13">
    <location>
        <begin position="494"/>
        <end position="505"/>
    </location>
</feature>
<dbReference type="InterPro" id="IPR036942">
    <property type="entry name" value="Beta-barrel_TonB_sf"/>
</dbReference>
<evidence type="ECO:0000256" key="9">
    <source>
        <dbReference type="ARBA" id="ARBA00023136"/>
    </source>
</evidence>
<dbReference type="PROSITE" id="PS52016">
    <property type="entry name" value="TONB_DEPENDENT_REC_3"/>
    <property type="match status" value="1"/>
</dbReference>
<dbReference type="InterPro" id="IPR000531">
    <property type="entry name" value="Beta-barrel_TonB"/>
</dbReference>
<keyword evidence="3 11" id="KW-1134">Transmembrane beta strand</keyword>
<dbReference type="CDD" id="cd01347">
    <property type="entry name" value="ligand_gated_channel"/>
    <property type="match status" value="1"/>
</dbReference>
<accession>A0ABX5S1Q6</accession>
<comment type="similarity">
    <text evidence="11 12">Belongs to the TonB-dependent receptor family.</text>
</comment>
<comment type="subcellular location">
    <subcellularLocation>
        <location evidence="1 11">Cell outer membrane</location>
        <topology evidence="1 11">Multi-pass membrane protein</topology>
    </subcellularLocation>
</comment>
<evidence type="ECO:0000256" key="6">
    <source>
        <dbReference type="ARBA" id="ARBA00023004"/>
    </source>
</evidence>
<evidence type="ECO:0000256" key="4">
    <source>
        <dbReference type="ARBA" id="ARBA00022496"/>
    </source>
</evidence>
<dbReference type="EMBL" id="CP036401">
    <property type="protein sequence ID" value="QBI03918.1"/>
    <property type="molecule type" value="Genomic_DNA"/>
</dbReference>
<evidence type="ECO:0000313" key="17">
    <source>
        <dbReference type="EMBL" id="QBI03918.1"/>
    </source>
</evidence>
<evidence type="ECO:0000313" key="18">
    <source>
        <dbReference type="Proteomes" id="UP000292307"/>
    </source>
</evidence>
<sequence length="769" mass="82166">MKRQQRSQHQTNRHRNIHLGVAAGLLLGARLAAAAETAPEPAPAPEPAAQGEAVVASVTVTATRRTASLQSVPLAVSVVSGEQLELANRTSIDTVVQEIPSAAFRQQGGNKDSTLFVRGIGTISTSPGVEPTVSTVVDGVVYARPGQATIDLLDIDRIEVLRGPQGTLFGKNASSGVLNIVSRTPSEQLAGYVDASAYTGHEKRVRAGISGALQPGVLRASINTAYADYDGNVKNVHAGGGRVNGHERRGVRGRLDITPNADTDISLIADYLRSESSPTVVAYKQASAPFAQALLPVVASAENRQVSFDLPNAIDDTNKGLSAQVNWRRNGYTLTSITAWRAWDNTQHTTTSAIGNSAEVARITSTYPATRDIGTLAFTQASQELRIASPRIELASLGAFDYVAGLFYLHGKDRETYQRIVTTNATSNAATAATNNGRADYGIESDSYSAFGEATFHFSPAWRAIAGARWTRDELAYDHVRTSTQESAFPGVQPGTQSAGDTASSGWSGRLGLQHDFSPAVTAYGTWSRGYKGPAYNVFFNMLPRDTLALAPETSSSLELGVKAAAFNRRLTANLALFHTDYANYQANFYDTVAGAVVTRLVNAGDVSTRGVELDVTARPTPQLTFTGAFAWTDAQVEAFNCPANAAASCNLNGKTLPFAPRFKGFVRGAYRLPLASGHEVNLNLDYSYQSRTQFDLFQSPDAIQPGYGIVNAAIELAQPAAGWRVALVGKNLADKSYATNLVTGTGTVHRVVPRDDRRYVGITARKEF</sequence>
<reference evidence="17 18" key="1">
    <citation type="submission" date="2019-02" db="EMBL/GenBank/DDBJ databases">
        <title>Draft Genome Sequences of Six Type Strains of the Genus Massilia.</title>
        <authorList>
            <person name="Miess H."/>
            <person name="Frediansyhah A."/>
            <person name="Gross H."/>
        </authorList>
    </citation>
    <scope>NUCLEOTIDE SEQUENCE [LARGE SCALE GENOMIC DNA]</scope>
    <source>
        <strain evidence="17 18">DSM 17472</strain>
    </source>
</reference>
<name>A0ABX5S1Q6_9BURK</name>
<dbReference type="Proteomes" id="UP000292307">
    <property type="component" value="Chromosome"/>
</dbReference>
<keyword evidence="5 11" id="KW-0812">Transmembrane</keyword>
<evidence type="ECO:0000256" key="7">
    <source>
        <dbReference type="ARBA" id="ARBA00023065"/>
    </source>
</evidence>
<evidence type="ECO:0000256" key="10">
    <source>
        <dbReference type="ARBA" id="ARBA00023237"/>
    </source>
</evidence>
<keyword evidence="8 12" id="KW-0798">TonB box</keyword>
<dbReference type="Pfam" id="PF07715">
    <property type="entry name" value="Plug"/>
    <property type="match status" value="1"/>
</dbReference>
<keyword evidence="7" id="KW-0406">Ion transport</keyword>
<dbReference type="InterPro" id="IPR039426">
    <property type="entry name" value="TonB-dep_rcpt-like"/>
</dbReference>
<feature type="chain" id="PRO_5046090772" evidence="14">
    <location>
        <begin position="35"/>
        <end position="769"/>
    </location>
</feature>
<dbReference type="SUPFAM" id="SSF56935">
    <property type="entry name" value="Porins"/>
    <property type="match status" value="1"/>
</dbReference>
<keyword evidence="9 11" id="KW-0472">Membrane</keyword>
<keyword evidence="17" id="KW-0675">Receptor</keyword>
<dbReference type="Gene3D" id="2.40.170.20">
    <property type="entry name" value="TonB-dependent receptor, beta-barrel domain"/>
    <property type="match status" value="1"/>
</dbReference>
<keyword evidence="4" id="KW-0410">Iron transport</keyword>
<evidence type="ECO:0000256" key="2">
    <source>
        <dbReference type="ARBA" id="ARBA00022448"/>
    </source>
</evidence>
<keyword evidence="10 11" id="KW-0998">Cell outer membrane</keyword>
<keyword evidence="6" id="KW-0408">Iron</keyword>
<evidence type="ECO:0000256" key="1">
    <source>
        <dbReference type="ARBA" id="ARBA00004571"/>
    </source>
</evidence>
<dbReference type="Pfam" id="PF00593">
    <property type="entry name" value="TonB_dep_Rec_b-barrel"/>
    <property type="match status" value="1"/>
</dbReference>
<feature type="domain" description="TonB-dependent receptor-like beta-barrel" evidence="15">
    <location>
        <begin position="300"/>
        <end position="733"/>
    </location>
</feature>
<feature type="signal peptide" evidence="14">
    <location>
        <begin position="1"/>
        <end position="34"/>
    </location>
</feature>
<feature type="region of interest" description="Disordered" evidence="13">
    <location>
        <begin position="486"/>
        <end position="505"/>
    </location>
</feature>
<evidence type="ECO:0000256" key="5">
    <source>
        <dbReference type="ARBA" id="ARBA00022692"/>
    </source>
</evidence>